<feature type="transmembrane region" description="Helical" evidence="8">
    <location>
        <begin position="12"/>
        <end position="38"/>
    </location>
</feature>
<comment type="function">
    <text evidence="1">May be involved in the degradation process of specific misfolded endoplasmic reticulum (ER) luminal proteins.</text>
</comment>
<evidence type="ECO:0000256" key="6">
    <source>
        <dbReference type="ARBA" id="ARBA00022989"/>
    </source>
</evidence>
<dbReference type="Pfam" id="PF04511">
    <property type="entry name" value="DER1"/>
    <property type="match status" value="1"/>
</dbReference>
<keyword evidence="5 8" id="KW-0256">Endoplasmic reticulum</keyword>
<keyword evidence="4 8" id="KW-0812">Transmembrane</keyword>
<comment type="caution">
    <text evidence="8">Lacks conserved residue(s) required for the propagation of feature annotation.</text>
</comment>
<evidence type="ECO:0000256" key="8">
    <source>
        <dbReference type="RuleBase" id="RU363059"/>
    </source>
</evidence>
<evidence type="ECO:0000256" key="4">
    <source>
        <dbReference type="ARBA" id="ARBA00022692"/>
    </source>
</evidence>
<feature type="transmembrane region" description="Helical" evidence="8">
    <location>
        <begin position="50"/>
        <end position="72"/>
    </location>
</feature>
<dbReference type="SUPFAM" id="SSF144091">
    <property type="entry name" value="Rhomboid-like"/>
    <property type="match status" value="1"/>
</dbReference>
<name>A0A5N6KZP5_9ROSI</name>
<dbReference type="AlphaFoldDB" id="A0A5N6KZP5"/>
<dbReference type="PANTHER" id="PTHR11009">
    <property type="entry name" value="DER1-LIKE PROTEIN, DERLIN"/>
    <property type="match status" value="1"/>
</dbReference>
<comment type="similarity">
    <text evidence="3 8">Belongs to the derlin family.</text>
</comment>
<comment type="subcellular location">
    <subcellularLocation>
        <location evidence="2 8">Endoplasmic reticulum membrane</location>
        <topology evidence="2 8">Multi-pass membrane protein</topology>
    </subcellularLocation>
</comment>
<accession>A0A5N6KZP5</accession>
<comment type="caution">
    <text evidence="10">The sequence shown here is derived from an EMBL/GenBank/DDBJ whole genome shotgun (WGS) entry which is preliminary data.</text>
</comment>
<dbReference type="EMBL" id="VIBQ01000031">
    <property type="protein sequence ID" value="KAB8416342.1"/>
    <property type="molecule type" value="Genomic_DNA"/>
</dbReference>
<dbReference type="GO" id="GO:0006950">
    <property type="term" value="P:response to stress"/>
    <property type="evidence" value="ECO:0007669"/>
    <property type="project" value="UniProtKB-ARBA"/>
</dbReference>
<evidence type="ECO:0000256" key="5">
    <source>
        <dbReference type="ARBA" id="ARBA00022824"/>
    </source>
</evidence>
<evidence type="ECO:0000256" key="9">
    <source>
        <dbReference type="SAM" id="MobiDB-lite"/>
    </source>
</evidence>
<feature type="region of interest" description="Disordered" evidence="9">
    <location>
        <begin position="232"/>
        <end position="259"/>
    </location>
</feature>
<keyword evidence="7 8" id="KW-0472">Membrane</keyword>
<reference evidence="10 11" key="1">
    <citation type="submission" date="2019-06" db="EMBL/GenBank/DDBJ databases">
        <title>A chromosomal-level reference genome of Carpinus fangiana (Coryloideae, Betulaceae).</title>
        <authorList>
            <person name="Yang X."/>
            <person name="Wang Z."/>
            <person name="Zhang L."/>
            <person name="Hao G."/>
            <person name="Liu J."/>
            <person name="Yang Y."/>
        </authorList>
    </citation>
    <scope>NUCLEOTIDE SEQUENCE [LARGE SCALE GENOMIC DNA]</scope>
    <source>
        <strain evidence="10">Cfa_2016G</strain>
        <tissue evidence="10">Leaf</tissue>
    </source>
</reference>
<evidence type="ECO:0000256" key="1">
    <source>
        <dbReference type="ARBA" id="ARBA00003292"/>
    </source>
</evidence>
<feature type="compositionally biased region" description="Low complexity" evidence="9">
    <location>
        <begin position="232"/>
        <end position="247"/>
    </location>
</feature>
<feature type="compositionally biased region" description="Gly residues" evidence="9">
    <location>
        <begin position="248"/>
        <end position="259"/>
    </location>
</feature>
<dbReference type="GO" id="GO:0005789">
    <property type="term" value="C:endoplasmic reticulum membrane"/>
    <property type="evidence" value="ECO:0007669"/>
    <property type="project" value="UniProtKB-SubCell"/>
</dbReference>
<dbReference type="InterPro" id="IPR035952">
    <property type="entry name" value="Rhomboid-like_sf"/>
</dbReference>
<gene>
    <name evidence="10" type="ORF">FH972_024862</name>
</gene>
<evidence type="ECO:0000256" key="3">
    <source>
        <dbReference type="ARBA" id="ARBA00008917"/>
    </source>
</evidence>
<dbReference type="InterPro" id="IPR007599">
    <property type="entry name" value="DER1"/>
</dbReference>
<organism evidence="10 11">
    <name type="scientific">Carpinus fangiana</name>
    <dbReference type="NCBI Taxonomy" id="176857"/>
    <lineage>
        <taxon>Eukaryota</taxon>
        <taxon>Viridiplantae</taxon>
        <taxon>Streptophyta</taxon>
        <taxon>Embryophyta</taxon>
        <taxon>Tracheophyta</taxon>
        <taxon>Spermatophyta</taxon>
        <taxon>Magnoliopsida</taxon>
        <taxon>eudicotyledons</taxon>
        <taxon>Gunneridae</taxon>
        <taxon>Pentapetalae</taxon>
        <taxon>rosids</taxon>
        <taxon>fabids</taxon>
        <taxon>Fagales</taxon>
        <taxon>Betulaceae</taxon>
        <taxon>Carpinus</taxon>
    </lineage>
</organism>
<keyword evidence="6 8" id="KW-1133">Transmembrane helix</keyword>
<evidence type="ECO:0000313" key="10">
    <source>
        <dbReference type="EMBL" id="KAB8416342.1"/>
    </source>
</evidence>
<protein>
    <recommendedName>
        <fullName evidence="8">Derlin</fullName>
    </recommendedName>
</protein>
<sequence length="259" mass="28601">MDAFYAAPPITRTITACVVVTSLAVYGGIVSSTTILFYLPWIFGSFPPQLWRLITAFWLTKPKLSIVLDPYFLFIYGSQLERESTRFSSTSDFFVYVAFIHVVIVALCGGIFGGLTFLQPLTLAFVYTFAQDNLDRRVSLFVFQIRARYLPYAMLLITFIMESPGAAWEQVTGLLAAHAYEFLTRIWPTVGGGRNYLETPRFVKAWFSDNSPAPRARGYGTAFNAGGRQPVPAAGPASGWSSALSGWGTRGPGRRLGGE</sequence>
<keyword evidence="11" id="KW-1185">Reference proteome</keyword>
<proteinExistence type="inferred from homology"/>
<feature type="transmembrane region" description="Helical" evidence="8">
    <location>
        <begin position="93"/>
        <end position="118"/>
    </location>
</feature>
<dbReference type="OrthoDB" id="19102at2759"/>
<evidence type="ECO:0000256" key="2">
    <source>
        <dbReference type="ARBA" id="ARBA00004477"/>
    </source>
</evidence>
<comment type="function">
    <text evidence="8">May be involved in the degradation of misfolded endoplasmic reticulum (ER) luminal proteins.</text>
</comment>
<evidence type="ECO:0000256" key="7">
    <source>
        <dbReference type="ARBA" id="ARBA00023136"/>
    </source>
</evidence>
<dbReference type="Proteomes" id="UP000327013">
    <property type="component" value="Unassembled WGS sequence"/>
</dbReference>
<evidence type="ECO:0000313" key="11">
    <source>
        <dbReference type="Proteomes" id="UP000327013"/>
    </source>
</evidence>